<feature type="transmembrane region" description="Helical" evidence="1">
    <location>
        <begin position="323"/>
        <end position="342"/>
    </location>
</feature>
<proteinExistence type="predicted"/>
<reference evidence="2" key="1">
    <citation type="submission" date="2019-07" db="EMBL/GenBank/DDBJ databases">
        <title>Genome assemblies of Wolbachia strains wAlbA and wAlbB in wild caught Aedes albopictus specimens.</title>
        <authorList>
            <person name="Kulkarni A."/>
            <person name="Yu W."/>
            <person name="Xue R.-D."/>
            <person name="Ma Y."/>
            <person name="Xu J."/>
        </authorList>
    </citation>
    <scope>NUCLEOTIDE SEQUENCE</scope>
    <source>
        <strain evidence="2">FL2016</strain>
    </source>
</reference>
<dbReference type="Proteomes" id="UP000217566">
    <property type="component" value="Unassembled WGS sequence"/>
</dbReference>
<dbReference type="EMBL" id="NWVK02000056">
    <property type="protein sequence ID" value="TVS91467.1"/>
    <property type="molecule type" value="Genomic_DNA"/>
</dbReference>
<comment type="caution">
    <text evidence="2">The sequence shown here is derived from an EMBL/GenBank/DDBJ whole genome shotgun (WGS) entry which is preliminary data.</text>
</comment>
<name>A0A6H2NUE6_WOLPI</name>
<sequence>MVKEVEELIKIVGKGNLLEALFIFLGGFQHANLTGKIDHRNHIGLSSFVRKKEESLDKYFNLQFSLQGLFLIYTQAYKILSGSNNLSTQDIIDEIYKVIKESELGKDIHEVVDGRKLDLLNVLANPKRESIFKAVEDFENKVLIDVRRLLSEENALNEYDREFTLNQCIIDFYYSIHNIKVDKDIALFFSLGSHYKKLSSSNKTVKREVSEICEDPLIESYIMLLASSLQRIELSSRDGTIEYTIDYEDVDRQERALKMDGLRYPKNTKNTLEQLLKNQNSDEFEQLVTSPKNIYYSVPQEENKCRPNFIVSKKNHKNTFCKLILGVFVLSVGLYVADYFLMEQKLFNPMKGVLPQDNFVNLVIAAVLTIVIVYALFQLLKSPQEPPLSTVNEMMNENLKPLMQNKPRTT</sequence>
<keyword evidence="1" id="KW-1133">Transmembrane helix</keyword>
<accession>A0A6H2NUE6</accession>
<organism evidence="2">
    <name type="scientific">Wolbachia pipientis</name>
    <dbReference type="NCBI Taxonomy" id="955"/>
    <lineage>
        <taxon>Bacteria</taxon>
        <taxon>Pseudomonadati</taxon>
        <taxon>Pseudomonadota</taxon>
        <taxon>Alphaproteobacteria</taxon>
        <taxon>Rickettsiales</taxon>
        <taxon>Anaplasmataceae</taxon>
        <taxon>Wolbachieae</taxon>
        <taxon>Wolbachia</taxon>
    </lineage>
</organism>
<gene>
    <name evidence="2" type="ORF">COM43_001475</name>
</gene>
<evidence type="ECO:0000256" key="1">
    <source>
        <dbReference type="SAM" id="Phobius"/>
    </source>
</evidence>
<keyword evidence="1" id="KW-0812">Transmembrane</keyword>
<evidence type="ECO:0000313" key="2">
    <source>
        <dbReference type="EMBL" id="TVS91467.1"/>
    </source>
</evidence>
<feature type="transmembrane region" description="Helical" evidence="1">
    <location>
        <begin position="362"/>
        <end position="380"/>
    </location>
</feature>
<dbReference type="AlphaFoldDB" id="A0A6H2NUE6"/>
<protein>
    <submittedName>
        <fullName evidence="2">Uncharacterized protein</fullName>
    </submittedName>
</protein>
<keyword evidence="1" id="KW-0472">Membrane</keyword>